<sequence length="101" mass="10554">MSTELRESGYVDPLGVRSWYTAYGAGDPALTGPTLAAGQLAAVSARTLVVSGDDDGVHLEHTVEMYRSIPGAELAVVPGTSHLLAMEKPALLTELVLGFLT</sequence>
<accession>A0ABW4FIW3</accession>
<dbReference type="GO" id="GO:0016787">
    <property type="term" value="F:hydrolase activity"/>
    <property type="evidence" value="ECO:0007669"/>
    <property type="project" value="UniProtKB-KW"/>
</dbReference>
<dbReference type="EMBL" id="JBHUCP010000008">
    <property type="protein sequence ID" value="MFD1530568.1"/>
    <property type="molecule type" value="Genomic_DNA"/>
</dbReference>
<reference evidence="2" key="1">
    <citation type="journal article" date="2019" name="Int. J. Syst. Evol. Microbiol.">
        <title>The Global Catalogue of Microorganisms (GCM) 10K type strain sequencing project: providing services to taxonomists for standard genome sequencing and annotation.</title>
        <authorList>
            <consortium name="The Broad Institute Genomics Platform"/>
            <consortium name="The Broad Institute Genome Sequencing Center for Infectious Disease"/>
            <person name="Wu L."/>
            <person name="Ma J."/>
        </authorList>
    </citation>
    <scope>NUCLEOTIDE SEQUENCE [LARGE SCALE GENOMIC DNA]</scope>
    <source>
        <strain evidence="2">JCM 12165</strain>
    </source>
</reference>
<dbReference type="Proteomes" id="UP001597145">
    <property type="component" value="Unassembled WGS sequence"/>
</dbReference>
<dbReference type="InterPro" id="IPR029058">
    <property type="entry name" value="AB_hydrolase_fold"/>
</dbReference>
<proteinExistence type="predicted"/>
<evidence type="ECO:0000313" key="2">
    <source>
        <dbReference type="Proteomes" id="UP001597145"/>
    </source>
</evidence>
<keyword evidence="2" id="KW-1185">Reference proteome</keyword>
<evidence type="ECO:0000313" key="1">
    <source>
        <dbReference type="EMBL" id="MFD1530568.1"/>
    </source>
</evidence>
<gene>
    <name evidence="1" type="ORF">ACFSCY_14050</name>
</gene>
<dbReference type="RefSeq" id="WP_343987990.1">
    <property type="nucleotide sequence ID" value="NZ_BAAAJG010000029.1"/>
</dbReference>
<dbReference type="Gene3D" id="3.40.50.1820">
    <property type="entry name" value="alpha/beta hydrolase"/>
    <property type="match status" value="1"/>
</dbReference>
<name>A0ABW4FIW3_9PSEU</name>
<comment type="caution">
    <text evidence="1">The sequence shown here is derived from an EMBL/GenBank/DDBJ whole genome shotgun (WGS) entry which is preliminary data.</text>
</comment>
<protein>
    <submittedName>
        <fullName evidence="1">Alpha/beta fold hydrolase</fullName>
    </submittedName>
</protein>
<keyword evidence="1" id="KW-0378">Hydrolase</keyword>
<dbReference type="SUPFAM" id="SSF53474">
    <property type="entry name" value="alpha/beta-Hydrolases"/>
    <property type="match status" value="1"/>
</dbReference>
<organism evidence="1 2">
    <name type="scientific">Pseudonocardia aurantiaca</name>
    <dbReference type="NCBI Taxonomy" id="75290"/>
    <lineage>
        <taxon>Bacteria</taxon>
        <taxon>Bacillati</taxon>
        <taxon>Actinomycetota</taxon>
        <taxon>Actinomycetes</taxon>
        <taxon>Pseudonocardiales</taxon>
        <taxon>Pseudonocardiaceae</taxon>
        <taxon>Pseudonocardia</taxon>
    </lineage>
</organism>